<dbReference type="SUPFAM" id="SSF140490">
    <property type="entry name" value="Nqo1C-terminal domain-like"/>
    <property type="match status" value="1"/>
</dbReference>
<organism evidence="7 8">
    <name type="scientific">Tepidiforma flava</name>
    <dbReference type="NCBI Taxonomy" id="3004094"/>
    <lineage>
        <taxon>Bacteria</taxon>
        <taxon>Bacillati</taxon>
        <taxon>Chloroflexota</taxon>
        <taxon>Tepidiformia</taxon>
        <taxon>Tepidiformales</taxon>
        <taxon>Tepidiformaceae</taxon>
        <taxon>Tepidiforma</taxon>
    </lineage>
</organism>
<dbReference type="InterPro" id="IPR011538">
    <property type="entry name" value="Nuo51_FMN-bd"/>
</dbReference>
<dbReference type="InterPro" id="IPR019554">
    <property type="entry name" value="Soluble_ligand-bd"/>
</dbReference>
<dbReference type="Pfam" id="PF01257">
    <property type="entry name" value="2Fe-2S_thioredx"/>
    <property type="match status" value="1"/>
</dbReference>
<keyword evidence="8" id="KW-1185">Reference proteome</keyword>
<evidence type="ECO:0000256" key="2">
    <source>
        <dbReference type="ARBA" id="ARBA00022485"/>
    </source>
</evidence>
<evidence type="ECO:0000256" key="4">
    <source>
        <dbReference type="ARBA" id="ARBA00023004"/>
    </source>
</evidence>
<dbReference type="PANTHER" id="PTHR43578">
    <property type="entry name" value="NADH-QUINONE OXIDOREDUCTASE SUBUNIT F"/>
    <property type="match status" value="1"/>
</dbReference>
<keyword evidence="4" id="KW-0408">Iron</keyword>
<proteinExistence type="inferred from homology"/>
<evidence type="ECO:0000256" key="5">
    <source>
        <dbReference type="ARBA" id="ARBA00023014"/>
    </source>
</evidence>
<dbReference type="SUPFAM" id="SSF142019">
    <property type="entry name" value="Nqo1 FMN-binding domain-like"/>
    <property type="match status" value="1"/>
</dbReference>
<gene>
    <name evidence="7" type="ORF">O0235_13785</name>
</gene>
<dbReference type="SUPFAM" id="SSF52833">
    <property type="entry name" value="Thioredoxin-like"/>
    <property type="match status" value="1"/>
</dbReference>
<feature type="domain" description="NADH-ubiquinone oxidoreductase 51kDa subunit iron-sulphur binding" evidence="6">
    <location>
        <begin position="406"/>
        <end position="452"/>
    </location>
</feature>
<evidence type="ECO:0000256" key="1">
    <source>
        <dbReference type="ARBA" id="ARBA00007523"/>
    </source>
</evidence>
<dbReference type="Gene3D" id="3.40.50.11540">
    <property type="entry name" value="NADH-ubiquinone oxidoreductase 51kDa subunit"/>
    <property type="match status" value="1"/>
</dbReference>
<evidence type="ECO:0000313" key="7">
    <source>
        <dbReference type="EMBL" id="WBL35821.1"/>
    </source>
</evidence>
<comment type="similarity">
    <text evidence="1">Belongs to the complex I 51 kDa subunit family.</text>
</comment>
<evidence type="ECO:0000259" key="6">
    <source>
        <dbReference type="SMART" id="SM00928"/>
    </source>
</evidence>
<dbReference type="SUPFAM" id="SSF142984">
    <property type="entry name" value="Nqo1 middle domain-like"/>
    <property type="match status" value="1"/>
</dbReference>
<dbReference type="Pfam" id="PF01512">
    <property type="entry name" value="Complex1_51K"/>
    <property type="match status" value="1"/>
</dbReference>
<keyword evidence="3" id="KW-0479">Metal-binding</keyword>
<dbReference type="Gene3D" id="1.20.1440.230">
    <property type="entry name" value="NADH-ubiquinone oxidoreductase 51kDa subunit, iron-sulphur binding domain"/>
    <property type="match status" value="1"/>
</dbReference>
<dbReference type="InterPro" id="IPR019575">
    <property type="entry name" value="Nuop51_4Fe4S-bd"/>
</dbReference>
<dbReference type="Pfam" id="PF10531">
    <property type="entry name" value="SLBB"/>
    <property type="match status" value="1"/>
</dbReference>
<dbReference type="InterPro" id="IPR036249">
    <property type="entry name" value="Thioredoxin-like_sf"/>
</dbReference>
<keyword evidence="5" id="KW-0411">Iron-sulfur</keyword>
<dbReference type="InterPro" id="IPR041921">
    <property type="entry name" value="NuoE_N"/>
</dbReference>
<dbReference type="Proteomes" id="UP001212803">
    <property type="component" value="Chromosome"/>
</dbReference>
<reference evidence="7 8" key="1">
    <citation type="journal article" date="2023" name="ISME J.">
        <title>Thermophilic Dehalococcoidia with unusual traits shed light on an unexpected past.</title>
        <authorList>
            <person name="Palmer M."/>
            <person name="Covington J.K."/>
            <person name="Zhou E.M."/>
            <person name="Thomas S.C."/>
            <person name="Habib N."/>
            <person name="Seymour C.O."/>
            <person name="Lai D."/>
            <person name="Johnston J."/>
            <person name="Hashimi A."/>
            <person name="Jiao J.Y."/>
            <person name="Muok A.R."/>
            <person name="Liu L."/>
            <person name="Xian W.D."/>
            <person name="Zhi X.Y."/>
            <person name="Li M.M."/>
            <person name="Silva L.P."/>
            <person name="Bowen B.P."/>
            <person name="Louie K."/>
            <person name="Briegel A."/>
            <person name="Pett-Ridge J."/>
            <person name="Weber P.K."/>
            <person name="Tocheva E.I."/>
            <person name="Woyke T."/>
            <person name="Northen T.R."/>
            <person name="Mayali X."/>
            <person name="Li W.J."/>
            <person name="Hedlund B.P."/>
        </authorList>
    </citation>
    <scope>NUCLEOTIDE SEQUENCE [LARGE SCALE GENOMIC DNA]</scope>
    <source>
        <strain evidence="7 8">YIM 72310</strain>
    </source>
</reference>
<dbReference type="InterPro" id="IPR037225">
    <property type="entry name" value="Nuo51_FMN-bd_sf"/>
</dbReference>
<dbReference type="PANTHER" id="PTHR43578:SF3">
    <property type="entry name" value="NADH-QUINONE OXIDOREDUCTASE SUBUNIT F"/>
    <property type="match status" value="1"/>
</dbReference>
<evidence type="ECO:0000256" key="3">
    <source>
        <dbReference type="ARBA" id="ARBA00022723"/>
    </source>
</evidence>
<name>A0ABY7M5L6_9CHLR</name>
<dbReference type="EMBL" id="CP115149">
    <property type="protein sequence ID" value="WBL35821.1"/>
    <property type="molecule type" value="Genomic_DNA"/>
</dbReference>
<dbReference type="Gene3D" id="3.10.20.600">
    <property type="match status" value="1"/>
</dbReference>
<dbReference type="Pfam" id="PF10589">
    <property type="entry name" value="NADH_4Fe-4S"/>
    <property type="match status" value="1"/>
</dbReference>
<accession>A0ABY7M5L6</accession>
<dbReference type="SMART" id="SM00928">
    <property type="entry name" value="NADH_4Fe-4S"/>
    <property type="match status" value="1"/>
</dbReference>
<dbReference type="InterPro" id="IPR037207">
    <property type="entry name" value="Nuop51_4Fe4S-bd_sf"/>
</dbReference>
<sequence length="481" mass="49897">MTSATAFPLPRRARLLPMLTAAHRERGYLDRPTVEAIARELRIPAAEAWEAATSQHEFAFDPRTAGRACSGVACAIQSGWREPTLPAGCLFSCYAPPASGDERPFPPEMVRRAGPLLAPWEGGWVGLERARALGPAAALEALASSGLRGRGGAYFPTVAKWQAALRHGAPVALVLNGEEGEPGVFKDRALLCLRPERVVEGLAIAMEVLRPAVTVAFINGSADPAAEAFERALAASPVAGQVLVYRGAGGYVLGEETALLNAIEGRRAVPRPRPPLPVDAGLFGMPTIVNNVETFAAVSTIFRQGAAAFRSLGTAEAPGTRILSLSGRVARPGVYEAPLGTPLAAVLEEAGAPPLERTALLCGGPSGGFLPAAMAGLPILPGRYHPTGAMLGAGGIVVLEAPGDIRRAALTMAAFNAEQSCGKCTPCREGAPLLFEQLSAGETADTEELAEVVQAASLCGLGQMAAGPIRSALAFWPGAFR</sequence>
<protein>
    <submittedName>
        <fullName evidence="7">SLBB domain-containing protein</fullName>
    </submittedName>
</protein>
<keyword evidence="2" id="KW-0004">4Fe-4S</keyword>
<dbReference type="Gene3D" id="1.10.10.1590">
    <property type="entry name" value="NADH-quinone oxidoreductase subunit E"/>
    <property type="match status" value="1"/>
</dbReference>
<dbReference type="RefSeq" id="WP_270056346.1">
    <property type="nucleotide sequence ID" value="NZ_CP115149.1"/>
</dbReference>
<evidence type="ECO:0000313" key="8">
    <source>
        <dbReference type="Proteomes" id="UP001212803"/>
    </source>
</evidence>